<proteinExistence type="predicted"/>
<organism evidence="1 2">
    <name type="scientific">Corynebacterium terpenotabidum Y-11</name>
    <dbReference type="NCBI Taxonomy" id="1200352"/>
    <lineage>
        <taxon>Bacteria</taxon>
        <taxon>Bacillati</taxon>
        <taxon>Actinomycetota</taxon>
        <taxon>Actinomycetes</taxon>
        <taxon>Mycobacteriales</taxon>
        <taxon>Corynebacteriaceae</taxon>
        <taxon>Corynebacterium</taxon>
    </lineage>
</organism>
<dbReference type="InterPro" id="IPR027417">
    <property type="entry name" value="P-loop_NTPase"/>
</dbReference>
<dbReference type="AlphaFoldDB" id="S4XM07"/>
<sequence>MSVENSQEHVQEHATAVNGTGGSAAVAVIADAVEVVAEEGLVFGPLSFTLAPLGMTVLGGAGGSGRTALSLVLSGRMKPSSGAVEVLGCADRKQIWRHVALAGVDQLDELPRSVRVADILTENKSWSQRWYRLVRRATEDGLADLCSDVFGTRDLPPLDAWVSDLSSLDRLLLRICLALRPAHGGEIRMLVMDDFEQIREARDRDILLGILGRLAERMPVVLNSCNPLPETAPPHQVVSLDTYGTHIRPTHDGLPAFTTSDPTDGQ</sequence>
<accession>S4XM07</accession>
<evidence type="ECO:0000313" key="1">
    <source>
        <dbReference type="EMBL" id="AGP31663.1"/>
    </source>
</evidence>
<dbReference type="STRING" id="1200352.A606_10120"/>
<dbReference type="eggNOG" id="COG1121">
    <property type="taxonomic scope" value="Bacteria"/>
</dbReference>
<dbReference type="Proteomes" id="UP000014809">
    <property type="component" value="Chromosome"/>
</dbReference>
<dbReference type="PATRIC" id="fig|1200352.3.peg.2063"/>
<dbReference type="HOGENOM" id="CLU_000604_29_1_11"/>
<evidence type="ECO:0000313" key="2">
    <source>
        <dbReference type="Proteomes" id="UP000014809"/>
    </source>
</evidence>
<gene>
    <name evidence="1" type="ORF">A606_10120</name>
</gene>
<evidence type="ECO:0008006" key="3">
    <source>
        <dbReference type="Google" id="ProtNLM"/>
    </source>
</evidence>
<reference evidence="1 2" key="1">
    <citation type="submission" date="2012-06" db="EMBL/GenBank/DDBJ databases">
        <title>Complete genome sequence of Corynebacterium terpenotabidum Y-11 (=DSM 44721).</title>
        <authorList>
            <person name="Ruckert C."/>
            <person name="Albersmeier A."/>
            <person name="Al-Dilaimi A."/>
            <person name="Szczepanowski R."/>
            <person name="Kalinowski J."/>
        </authorList>
    </citation>
    <scope>NUCLEOTIDE SEQUENCE [LARGE SCALE GENOMIC DNA]</scope>
    <source>
        <strain evidence="1 2">Y-11</strain>
    </source>
</reference>
<name>S4XM07_9CORY</name>
<dbReference type="Gene3D" id="3.40.50.300">
    <property type="entry name" value="P-loop containing nucleotide triphosphate hydrolases"/>
    <property type="match status" value="1"/>
</dbReference>
<dbReference type="SUPFAM" id="SSF52540">
    <property type="entry name" value="P-loop containing nucleoside triphosphate hydrolases"/>
    <property type="match status" value="1"/>
</dbReference>
<dbReference type="EMBL" id="CP003696">
    <property type="protein sequence ID" value="AGP31663.1"/>
    <property type="molecule type" value="Genomic_DNA"/>
</dbReference>
<dbReference type="CDD" id="cd00267">
    <property type="entry name" value="ABC_ATPase"/>
    <property type="match status" value="1"/>
</dbReference>
<keyword evidence="2" id="KW-1185">Reference proteome</keyword>
<dbReference type="KEGG" id="cter:A606_10120"/>
<protein>
    <recommendedName>
        <fullName evidence="3">ABC transporter domain-containing protein</fullName>
    </recommendedName>
</protein>